<dbReference type="GeneID" id="56137966"/>
<reference evidence="1 2" key="1">
    <citation type="submission" date="2019-10" db="EMBL/GenBank/DDBJ databases">
        <authorList>
            <person name="Brinks E."/>
        </authorList>
    </citation>
    <scope>NUCLEOTIDE SEQUENCE [LARGE SCALE GENOMIC DNA]</scope>
</reference>
<dbReference type="KEGG" id="vg:56137966"/>
<dbReference type="Proteomes" id="UP000422881">
    <property type="component" value="Segment"/>
</dbReference>
<organism evidence="1 2">
    <name type="scientific">Lactococcus phage P1048</name>
    <dbReference type="NCBI Taxonomy" id="2662295"/>
    <lineage>
        <taxon>Viruses</taxon>
        <taxon>Duplodnaviria</taxon>
        <taxon>Heunggongvirae</taxon>
        <taxon>Uroviricota</taxon>
        <taxon>Caudoviricetes</taxon>
        <taxon>Audreyjarvisvirus</taxon>
        <taxon>Audreyjarvisvirus P1048</taxon>
    </lineage>
</organism>
<evidence type="ECO:0000313" key="1">
    <source>
        <dbReference type="EMBL" id="QGJ84942.1"/>
    </source>
</evidence>
<sequence length="52" mass="6193">MRYAYRVTDGALVIAWEVTNSMDELIKVKNHAENVRGYKFEAWELEFKEIEV</sequence>
<keyword evidence="2" id="KW-1185">Reference proteome</keyword>
<accession>A0A649V2S3</accession>
<protein>
    <submittedName>
        <fullName evidence="1">Uncharacterized protein</fullName>
    </submittedName>
</protein>
<dbReference type="RefSeq" id="YP_009905580.1">
    <property type="nucleotide sequence ID" value="NC_049857.1"/>
</dbReference>
<evidence type="ECO:0000313" key="2">
    <source>
        <dbReference type="Proteomes" id="UP000422881"/>
    </source>
</evidence>
<proteinExistence type="predicted"/>
<name>A0A649V2S3_9CAUD</name>
<dbReference type="EMBL" id="MN552145">
    <property type="protein sequence ID" value="QGJ84942.1"/>
    <property type="molecule type" value="Genomic_DNA"/>
</dbReference>